<organism evidence="1 2">
    <name type="scientific">Devosia nanyangense</name>
    <dbReference type="NCBI Taxonomy" id="1228055"/>
    <lineage>
        <taxon>Bacteria</taxon>
        <taxon>Pseudomonadati</taxon>
        <taxon>Pseudomonadota</taxon>
        <taxon>Alphaproteobacteria</taxon>
        <taxon>Hyphomicrobiales</taxon>
        <taxon>Devosiaceae</taxon>
        <taxon>Devosia</taxon>
    </lineage>
</organism>
<comment type="caution">
    <text evidence="1">The sequence shown here is derived from an EMBL/GenBank/DDBJ whole genome shotgun (WGS) entry which is preliminary data.</text>
</comment>
<protein>
    <submittedName>
        <fullName evidence="1">Type II toxin-antitoxin system RelE/ParE family toxin</fullName>
    </submittedName>
</protein>
<dbReference type="InterPro" id="IPR009387">
    <property type="entry name" value="HigB-2"/>
</dbReference>
<accession>A0A933L2E2</accession>
<dbReference type="EMBL" id="JACRAF010000024">
    <property type="protein sequence ID" value="MBI4921795.1"/>
    <property type="molecule type" value="Genomic_DNA"/>
</dbReference>
<evidence type="ECO:0000313" key="1">
    <source>
        <dbReference type="EMBL" id="MBI4921795.1"/>
    </source>
</evidence>
<dbReference type="Proteomes" id="UP000782610">
    <property type="component" value="Unassembled WGS sequence"/>
</dbReference>
<proteinExistence type="predicted"/>
<sequence>MQVIRTKRYVKDLKRIGVTASEQEKLEQAIATDPFVGDVVPGLRGVRKVRFGFGGRGKRGGGRAIYFLVVTEDAALMMFAYAKNEQSDLTNEQRRAALALIEDVTDDQEE</sequence>
<reference evidence="1" key="1">
    <citation type="submission" date="2020-07" db="EMBL/GenBank/DDBJ databases">
        <title>Huge and variable diversity of episymbiotic CPR bacteria and DPANN archaea in groundwater ecosystems.</title>
        <authorList>
            <person name="He C.Y."/>
            <person name="Keren R."/>
            <person name="Whittaker M."/>
            <person name="Farag I.F."/>
            <person name="Doudna J."/>
            <person name="Cate J.H.D."/>
            <person name="Banfield J.F."/>
        </authorList>
    </citation>
    <scope>NUCLEOTIDE SEQUENCE</scope>
    <source>
        <strain evidence="1">NC_groundwater_1586_Pr3_B-0.1um_66_15</strain>
    </source>
</reference>
<dbReference type="AlphaFoldDB" id="A0A933L2E2"/>
<gene>
    <name evidence="1" type="ORF">HY834_08595</name>
</gene>
<dbReference type="Pfam" id="PF06296">
    <property type="entry name" value="RelE"/>
    <property type="match status" value="1"/>
</dbReference>
<dbReference type="PIRSF" id="PIRSF039032">
    <property type="entry name" value="HigB-2"/>
    <property type="match status" value="1"/>
</dbReference>
<name>A0A933L2E2_9HYPH</name>
<evidence type="ECO:0000313" key="2">
    <source>
        <dbReference type="Proteomes" id="UP000782610"/>
    </source>
</evidence>